<dbReference type="Proteomes" id="UP000800041">
    <property type="component" value="Unassembled WGS sequence"/>
</dbReference>
<sequence length="489" mass="54617">MPRPPLRLFDLAEELILAIIEQIDSSDALCALARTSPRLQSLTEPYIYSDIFIRTGDETRNLSNLFTKRIERAWAVQNLTVRYVVDDENGMEVLNVWIQHMRKLRTLFIETPCCNDTFWHVEGNPWESAGRIDFVRLFQLAVTPPISSMSPPILQQLNSLNLHSHSTGDGNARYNFDRAAIIFTHPTLRTLKLSCFDIEPDIATLDFLQNKSKTSPLTSLTFEECNVSIAGLEILLSIPKALAHLDVGERMYHARRRPFVHLSHDLGHFFRALAQQADSLTHLSHSVVNTAPRQHEPDIHSDYSPGFSSLTALHNLSLSPASILKRHLFALGGPPNLEHLRFIHFYSAVHYSDPQLELAHLTHLVLKSGHLPPSLCSVTLVTLPGLTADALSNYWSRAENRMQLYKFAMGMRRRGMGLEICVVKKNGNFIPPFLYGEELPVEVRVYASETPMWFADMCFPGIEMEAEVEGEEGVGAGAGAASGAGGGLG</sequence>
<gene>
    <name evidence="1" type="ORF">K402DRAFT_399947</name>
</gene>
<reference evidence="1" key="1">
    <citation type="journal article" date="2020" name="Stud. Mycol.">
        <title>101 Dothideomycetes genomes: a test case for predicting lifestyles and emergence of pathogens.</title>
        <authorList>
            <person name="Haridas S."/>
            <person name="Albert R."/>
            <person name="Binder M."/>
            <person name="Bloem J."/>
            <person name="Labutti K."/>
            <person name="Salamov A."/>
            <person name="Andreopoulos B."/>
            <person name="Baker S."/>
            <person name="Barry K."/>
            <person name="Bills G."/>
            <person name="Bluhm B."/>
            <person name="Cannon C."/>
            <person name="Castanera R."/>
            <person name="Culley D."/>
            <person name="Daum C."/>
            <person name="Ezra D."/>
            <person name="Gonzalez J."/>
            <person name="Henrissat B."/>
            <person name="Kuo A."/>
            <person name="Liang C."/>
            <person name="Lipzen A."/>
            <person name="Lutzoni F."/>
            <person name="Magnuson J."/>
            <person name="Mondo S."/>
            <person name="Nolan M."/>
            <person name="Ohm R."/>
            <person name="Pangilinan J."/>
            <person name="Park H.-J."/>
            <person name="Ramirez L."/>
            <person name="Alfaro M."/>
            <person name="Sun H."/>
            <person name="Tritt A."/>
            <person name="Yoshinaga Y."/>
            <person name="Zwiers L.-H."/>
            <person name="Turgeon B."/>
            <person name="Goodwin S."/>
            <person name="Spatafora J."/>
            <person name="Crous P."/>
            <person name="Grigoriev I."/>
        </authorList>
    </citation>
    <scope>NUCLEOTIDE SEQUENCE</scope>
    <source>
        <strain evidence="1">CBS 113979</strain>
    </source>
</reference>
<name>A0A6G1HFS9_9PEZI</name>
<protein>
    <recommendedName>
        <fullName evidence="3">F-box domain-containing protein</fullName>
    </recommendedName>
</protein>
<proteinExistence type="predicted"/>
<dbReference type="InterPro" id="IPR032675">
    <property type="entry name" value="LRR_dom_sf"/>
</dbReference>
<dbReference type="AlphaFoldDB" id="A0A6G1HFS9"/>
<evidence type="ECO:0000313" key="1">
    <source>
        <dbReference type="EMBL" id="KAF1992015.1"/>
    </source>
</evidence>
<dbReference type="OrthoDB" id="2522477at2759"/>
<keyword evidence="2" id="KW-1185">Reference proteome</keyword>
<dbReference type="SUPFAM" id="SSF52047">
    <property type="entry name" value="RNI-like"/>
    <property type="match status" value="1"/>
</dbReference>
<organism evidence="1 2">
    <name type="scientific">Aulographum hederae CBS 113979</name>
    <dbReference type="NCBI Taxonomy" id="1176131"/>
    <lineage>
        <taxon>Eukaryota</taxon>
        <taxon>Fungi</taxon>
        <taxon>Dikarya</taxon>
        <taxon>Ascomycota</taxon>
        <taxon>Pezizomycotina</taxon>
        <taxon>Dothideomycetes</taxon>
        <taxon>Pleosporomycetidae</taxon>
        <taxon>Aulographales</taxon>
        <taxon>Aulographaceae</taxon>
    </lineage>
</organism>
<dbReference type="Gene3D" id="3.80.10.10">
    <property type="entry name" value="Ribonuclease Inhibitor"/>
    <property type="match status" value="1"/>
</dbReference>
<evidence type="ECO:0000313" key="2">
    <source>
        <dbReference type="Proteomes" id="UP000800041"/>
    </source>
</evidence>
<accession>A0A6G1HFS9</accession>
<dbReference type="EMBL" id="ML977138">
    <property type="protein sequence ID" value="KAF1992015.1"/>
    <property type="molecule type" value="Genomic_DNA"/>
</dbReference>
<evidence type="ECO:0008006" key="3">
    <source>
        <dbReference type="Google" id="ProtNLM"/>
    </source>
</evidence>